<dbReference type="InterPro" id="IPR012854">
    <property type="entry name" value="Cu_amine_oxidase-like_N"/>
</dbReference>
<dbReference type="SUPFAM" id="SSF55383">
    <property type="entry name" value="Copper amine oxidase, domain N"/>
    <property type="match status" value="1"/>
</dbReference>
<dbReference type="InterPro" id="IPR036582">
    <property type="entry name" value="Mao_N_sf"/>
</dbReference>
<gene>
    <name evidence="4" type="ORF">GCM10010969_11580</name>
</gene>
<evidence type="ECO:0000259" key="3">
    <source>
        <dbReference type="Pfam" id="PF07833"/>
    </source>
</evidence>
<dbReference type="SUPFAM" id="SSF49299">
    <property type="entry name" value="PKD domain"/>
    <property type="match status" value="2"/>
</dbReference>
<reference evidence="5" key="1">
    <citation type="journal article" date="2019" name="Int. J. Syst. Evol. Microbiol.">
        <title>The Global Catalogue of Microorganisms (GCM) 10K type strain sequencing project: providing services to taxonomists for standard genome sequencing and annotation.</title>
        <authorList>
            <consortium name="The Broad Institute Genomics Platform"/>
            <consortium name="The Broad Institute Genome Sequencing Center for Infectious Disease"/>
            <person name="Wu L."/>
            <person name="Ma J."/>
        </authorList>
    </citation>
    <scope>NUCLEOTIDE SEQUENCE [LARGE SCALE GENOMIC DNA]</scope>
    <source>
        <strain evidence="5">CGMCC 1.6964</strain>
    </source>
</reference>
<evidence type="ECO:0000313" key="5">
    <source>
        <dbReference type="Proteomes" id="UP000606653"/>
    </source>
</evidence>
<dbReference type="RefSeq" id="WP_018977527.1">
    <property type="nucleotide sequence ID" value="NZ_BMLN01000003.1"/>
</dbReference>
<organism evidence="4 5">
    <name type="scientific">Saccharibacillus kuerlensis</name>
    <dbReference type="NCBI Taxonomy" id="459527"/>
    <lineage>
        <taxon>Bacteria</taxon>
        <taxon>Bacillati</taxon>
        <taxon>Bacillota</taxon>
        <taxon>Bacilli</taxon>
        <taxon>Bacillales</taxon>
        <taxon>Paenibacillaceae</taxon>
        <taxon>Saccharibacillus</taxon>
    </lineage>
</organism>
<feature type="compositionally biased region" description="Polar residues" evidence="1">
    <location>
        <begin position="105"/>
        <end position="119"/>
    </location>
</feature>
<evidence type="ECO:0000256" key="1">
    <source>
        <dbReference type="SAM" id="MobiDB-lite"/>
    </source>
</evidence>
<protein>
    <recommendedName>
        <fullName evidence="3">Copper amine oxidase-like N-terminal domain-containing protein</fullName>
    </recommendedName>
</protein>
<keyword evidence="5" id="KW-1185">Reference proteome</keyword>
<dbReference type="EMBL" id="BMLN01000003">
    <property type="protein sequence ID" value="GGN95571.1"/>
    <property type="molecule type" value="Genomic_DNA"/>
</dbReference>
<sequence>MNLKKITIIALLVAVQAAAVLPSASAEATSKTQNGNGTQTVVRGEVVQQEGASKEYTEKLAPTTQNTADQNDIEAANTTVDPASTAPTNVQPSQDEPAKSEENAVESSNTVPTEVQTPAEQPVNETADDTDVNAASNEEKPSTGTPAPTPGSPTVPSASTTPTAPTAPAAIDPASTLGTDKLILLMNNNKMYQNGQVYTAAQPMTVKNGVSYIAVRSFVNRVGLVLTYDAKTRETIITKGADELRFRDGTDSYTVNGVSTKMKGASYQQKNTFMVPLTSITKALGIPYSVDNKAKTVTLTLSSKPTASFTVEPKEIVAGETLVTYKTKSTSPSGYAIIDERWEGRQDIFENAGTYTITYSVMDARGQWSDPYVQTITVEAPNVPPVAQFTTDKDTYRMGEPVTYTDQSYDPDGVLPAANSRAWVNQKGAYFTSGPQTITLTVTDADGATDTVSKTITITDEQLYTQEEYNALFVPIGNKFMFDGGTVPSIRQVARYDSSEDITLYRSNSPESVFSTGKLYEDTLSGKVRFMIHHANYTGKRVTMYVVATNSNATPATIETLDSGFGGPSPFATAAGKVSIQRYHQSMMDGRLKTRTTLQPGESKIILTELNATPMADKTVISLLADVNSSQPITYSTLMIDSNLDPLKEVKTLTTIAGRDVHNRGTYEMSTKIINVFDPVGGFSQSKIVLGDNKDDLNLTGVDAPTGSAESNAGNFGVLYKINLDVVAPNTLITFNGRGGRYAGWIVVNGQLVEISSQTMGLVGNALSVSDEAGVLYRTGNTEEKVTLEFTPAPGSNLPVNIIFTPMPERKS</sequence>
<dbReference type="InterPro" id="IPR035986">
    <property type="entry name" value="PKD_dom_sf"/>
</dbReference>
<dbReference type="InterPro" id="IPR013783">
    <property type="entry name" value="Ig-like_fold"/>
</dbReference>
<accession>A0ABQ2KX82</accession>
<feature type="domain" description="Copper amine oxidase-like N-terminal" evidence="3">
    <location>
        <begin position="194"/>
        <end position="298"/>
    </location>
</feature>
<comment type="caution">
    <text evidence="4">The sequence shown here is derived from an EMBL/GenBank/DDBJ whole genome shotgun (WGS) entry which is preliminary data.</text>
</comment>
<feature type="compositionally biased region" description="Polar residues" evidence="1">
    <location>
        <begin position="62"/>
        <end position="94"/>
    </location>
</feature>
<dbReference type="Gene3D" id="2.60.40.10">
    <property type="entry name" value="Immunoglobulins"/>
    <property type="match status" value="1"/>
</dbReference>
<feature type="signal peptide" evidence="2">
    <location>
        <begin position="1"/>
        <end position="28"/>
    </location>
</feature>
<dbReference type="Proteomes" id="UP000606653">
    <property type="component" value="Unassembled WGS sequence"/>
</dbReference>
<evidence type="ECO:0000256" key="2">
    <source>
        <dbReference type="SAM" id="SignalP"/>
    </source>
</evidence>
<feature type="chain" id="PRO_5045990815" description="Copper amine oxidase-like N-terminal domain-containing protein" evidence="2">
    <location>
        <begin position="29"/>
        <end position="812"/>
    </location>
</feature>
<feature type="region of interest" description="Disordered" evidence="1">
    <location>
        <begin position="49"/>
        <end position="173"/>
    </location>
</feature>
<name>A0ABQ2KX82_9BACL</name>
<dbReference type="Gene3D" id="3.30.457.10">
    <property type="entry name" value="Copper amine oxidase-like, N-terminal domain"/>
    <property type="match status" value="1"/>
</dbReference>
<proteinExistence type="predicted"/>
<evidence type="ECO:0000313" key="4">
    <source>
        <dbReference type="EMBL" id="GGN95571.1"/>
    </source>
</evidence>
<feature type="compositionally biased region" description="Low complexity" evidence="1">
    <location>
        <begin position="154"/>
        <end position="173"/>
    </location>
</feature>
<keyword evidence="2" id="KW-0732">Signal</keyword>
<dbReference type="Pfam" id="PF07833">
    <property type="entry name" value="Cu_amine_oxidN1"/>
    <property type="match status" value="1"/>
</dbReference>